<keyword evidence="3" id="KW-0949">S-adenosyl-L-methionine</keyword>
<feature type="domain" description="Methyltransferase" evidence="4">
    <location>
        <begin position="44"/>
        <end position="139"/>
    </location>
</feature>
<dbReference type="PANTHER" id="PTHR43464:SF19">
    <property type="entry name" value="UBIQUINONE BIOSYNTHESIS O-METHYLTRANSFERASE, MITOCHONDRIAL"/>
    <property type="match status" value="1"/>
</dbReference>
<keyword evidence="2 5" id="KW-0808">Transferase</keyword>
<dbReference type="Gene3D" id="3.40.50.150">
    <property type="entry name" value="Vaccinia Virus protein VP39"/>
    <property type="match status" value="1"/>
</dbReference>
<name>A0A2H3P6F0_9BACT</name>
<sequence>MPWYDGWFDSDAYTLVYAHRDTEEAEQALDLVEATLQPDPEARVLDVGCGRGRHSLQLARRGYRVTGIDLSEPSIREARQAAAAEDLPVIFDVRDMRDPTCEACFEGVVNLFTTFGYFDDDAENQKALRAMRTALVPGGWLVQDFLNAPQVRATLVPEDEQTRDGVHIHQKRWIEDGRIHKRITLTPADGEPETYRESVRLFTRADLEAMYEAVGLHPTHAFGHYDGRPHTDDSPRLILMAERA</sequence>
<gene>
    <name evidence="5" type="ORF">CRI93_05560</name>
</gene>
<dbReference type="RefSeq" id="WP_098061634.1">
    <property type="nucleotide sequence ID" value="NZ_PDEP01000004.1"/>
</dbReference>
<evidence type="ECO:0000256" key="3">
    <source>
        <dbReference type="ARBA" id="ARBA00022691"/>
    </source>
</evidence>
<evidence type="ECO:0000259" key="4">
    <source>
        <dbReference type="Pfam" id="PF13649"/>
    </source>
</evidence>
<keyword evidence="6" id="KW-1185">Reference proteome</keyword>
<dbReference type="CDD" id="cd02440">
    <property type="entry name" value="AdoMet_MTases"/>
    <property type="match status" value="1"/>
</dbReference>
<evidence type="ECO:0000256" key="1">
    <source>
        <dbReference type="ARBA" id="ARBA00022603"/>
    </source>
</evidence>
<dbReference type="Gene3D" id="2.20.25.110">
    <property type="entry name" value="S-adenosyl-L-methionine-dependent methyltransferases"/>
    <property type="match status" value="1"/>
</dbReference>
<protein>
    <submittedName>
        <fullName evidence="5">SAM-dependent methyltransferase</fullName>
    </submittedName>
</protein>
<reference evidence="5 6" key="1">
    <citation type="submission" date="2017-10" db="EMBL/GenBank/DDBJ databases">
        <title>Draft genome of Longimonas halophila.</title>
        <authorList>
            <person name="Goh K.M."/>
            <person name="Shamsir M.S."/>
            <person name="Lim S.W."/>
        </authorList>
    </citation>
    <scope>NUCLEOTIDE SEQUENCE [LARGE SCALE GENOMIC DNA]</scope>
    <source>
        <strain evidence="5 6">KCTC 42399</strain>
    </source>
</reference>
<dbReference type="GO" id="GO:0032259">
    <property type="term" value="P:methylation"/>
    <property type="evidence" value="ECO:0007669"/>
    <property type="project" value="UniProtKB-KW"/>
</dbReference>
<dbReference type="SUPFAM" id="SSF53335">
    <property type="entry name" value="S-adenosyl-L-methionine-dependent methyltransferases"/>
    <property type="match status" value="1"/>
</dbReference>
<dbReference type="Proteomes" id="UP000221024">
    <property type="component" value="Unassembled WGS sequence"/>
</dbReference>
<dbReference type="PANTHER" id="PTHR43464">
    <property type="entry name" value="METHYLTRANSFERASE"/>
    <property type="match status" value="1"/>
</dbReference>
<comment type="caution">
    <text evidence="5">The sequence shown here is derived from an EMBL/GenBank/DDBJ whole genome shotgun (WGS) entry which is preliminary data.</text>
</comment>
<evidence type="ECO:0000313" key="5">
    <source>
        <dbReference type="EMBL" id="PEN07912.1"/>
    </source>
</evidence>
<evidence type="ECO:0000313" key="6">
    <source>
        <dbReference type="Proteomes" id="UP000221024"/>
    </source>
</evidence>
<proteinExistence type="predicted"/>
<keyword evidence="1 5" id="KW-0489">Methyltransferase</keyword>
<dbReference type="EMBL" id="PDEP01000004">
    <property type="protein sequence ID" value="PEN07912.1"/>
    <property type="molecule type" value="Genomic_DNA"/>
</dbReference>
<dbReference type="AlphaFoldDB" id="A0A2H3P6F0"/>
<organism evidence="5 6">
    <name type="scientific">Longimonas halophila</name>
    <dbReference type="NCBI Taxonomy" id="1469170"/>
    <lineage>
        <taxon>Bacteria</taxon>
        <taxon>Pseudomonadati</taxon>
        <taxon>Rhodothermota</taxon>
        <taxon>Rhodothermia</taxon>
        <taxon>Rhodothermales</taxon>
        <taxon>Salisaetaceae</taxon>
        <taxon>Longimonas</taxon>
    </lineage>
</organism>
<dbReference type="OrthoDB" id="9811589at2"/>
<dbReference type="Pfam" id="PF13649">
    <property type="entry name" value="Methyltransf_25"/>
    <property type="match status" value="1"/>
</dbReference>
<dbReference type="GO" id="GO:0008168">
    <property type="term" value="F:methyltransferase activity"/>
    <property type="evidence" value="ECO:0007669"/>
    <property type="project" value="UniProtKB-KW"/>
</dbReference>
<dbReference type="InterPro" id="IPR029063">
    <property type="entry name" value="SAM-dependent_MTases_sf"/>
</dbReference>
<evidence type="ECO:0000256" key="2">
    <source>
        <dbReference type="ARBA" id="ARBA00022679"/>
    </source>
</evidence>
<accession>A0A2H3P6F0</accession>
<dbReference type="InterPro" id="IPR041698">
    <property type="entry name" value="Methyltransf_25"/>
</dbReference>